<dbReference type="EMBL" id="MLJW01000297">
    <property type="protein sequence ID" value="OIQ90284.1"/>
    <property type="molecule type" value="Genomic_DNA"/>
</dbReference>
<dbReference type="InterPro" id="IPR004556">
    <property type="entry name" value="HemK-like"/>
</dbReference>
<dbReference type="SUPFAM" id="SSF53335">
    <property type="entry name" value="S-adenosyl-L-methionine-dependent methyltransferases"/>
    <property type="match status" value="1"/>
</dbReference>
<evidence type="ECO:0000313" key="6">
    <source>
        <dbReference type="EMBL" id="OIQ90284.1"/>
    </source>
</evidence>
<dbReference type="GO" id="GO:0036009">
    <property type="term" value="F:protein-glutamine N-methyltransferase activity"/>
    <property type="evidence" value="ECO:0007669"/>
    <property type="project" value="InterPro"/>
</dbReference>
<evidence type="ECO:0000259" key="5">
    <source>
        <dbReference type="Pfam" id="PF17827"/>
    </source>
</evidence>
<dbReference type="GO" id="GO:0005829">
    <property type="term" value="C:cytosol"/>
    <property type="evidence" value="ECO:0007669"/>
    <property type="project" value="TreeGrafter"/>
</dbReference>
<keyword evidence="3" id="KW-0949">S-adenosyl-L-methionine</keyword>
<feature type="domain" description="Methyltransferase small" evidence="4">
    <location>
        <begin position="134"/>
        <end position="220"/>
    </location>
</feature>
<keyword evidence="6" id="KW-0687">Ribonucleoprotein</keyword>
<dbReference type="GO" id="GO:0032259">
    <property type="term" value="P:methylation"/>
    <property type="evidence" value="ECO:0007669"/>
    <property type="project" value="UniProtKB-KW"/>
</dbReference>
<dbReference type="Pfam" id="PF05175">
    <property type="entry name" value="MTS"/>
    <property type="match status" value="1"/>
</dbReference>
<dbReference type="InterPro" id="IPR017127">
    <property type="entry name" value="Ribosome_uL3_MTase"/>
</dbReference>
<dbReference type="InterPro" id="IPR029063">
    <property type="entry name" value="SAM-dependent_MTases_sf"/>
</dbReference>
<dbReference type="PANTHER" id="PTHR47806:SF1">
    <property type="entry name" value="RIBOSOMAL PROTEIN UL3 GLUTAMINE METHYLTRANSFERASE"/>
    <property type="match status" value="1"/>
</dbReference>
<keyword evidence="1 6" id="KW-0489">Methyltransferase</keyword>
<organism evidence="6">
    <name type="scientific">mine drainage metagenome</name>
    <dbReference type="NCBI Taxonomy" id="410659"/>
    <lineage>
        <taxon>unclassified sequences</taxon>
        <taxon>metagenomes</taxon>
        <taxon>ecological metagenomes</taxon>
    </lineage>
</organism>
<feature type="domain" description="Release factor glutamine methyltransferase N-terminal" evidence="5">
    <location>
        <begin position="15"/>
        <end position="95"/>
    </location>
</feature>
<keyword evidence="2 6" id="KW-0808">Transferase</keyword>
<dbReference type="GO" id="GO:0003676">
    <property type="term" value="F:nucleic acid binding"/>
    <property type="evidence" value="ECO:0007669"/>
    <property type="project" value="InterPro"/>
</dbReference>
<reference evidence="6" key="1">
    <citation type="submission" date="2016-10" db="EMBL/GenBank/DDBJ databases">
        <title>Sequence of Gallionella enrichment culture.</title>
        <authorList>
            <person name="Poehlein A."/>
            <person name="Muehling M."/>
            <person name="Daniel R."/>
        </authorList>
    </citation>
    <scope>NUCLEOTIDE SEQUENCE</scope>
</reference>
<dbReference type="GO" id="GO:0005840">
    <property type="term" value="C:ribosome"/>
    <property type="evidence" value="ECO:0007669"/>
    <property type="project" value="UniProtKB-KW"/>
</dbReference>
<dbReference type="EC" id="2.1.1.298" evidence="6"/>
<evidence type="ECO:0000259" key="4">
    <source>
        <dbReference type="Pfam" id="PF05175"/>
    </source>
</evidence>
<evidence type="ECO:0000256" key="1">
    <source>
        <dbReference type="ARBA" id="ARBA00022603"/>
    </source>
</evidence>
<dbReference type="NCBIfam" id="TIGR03533">
    <property type="entry name" value="L3_gln_methyl"/>
    <property type="match status" value="1"/>
</dbReference>
<sequence length="307" mass="33203">MRRGKQQEPPRFGQVWRRAAGRLREAGLSFGHGASSAQDEAAWMLIQVLGWPLMDSFAAFDALQERAVPPDAVARFNALIEQRIASRKPAAYLLGEAWLQGVRFIVDERVIVPRSFIAELLATGLEPWLHGSPARIADICTGSGCLAVLAAMRWPDARVLGADLAADALDVAGANVALHGVADRLRLLQSDLLDALPLPATPDQGYDLMLCNPPYVNAQSMQALPQEYRHEPELALAGGEDGMDLVRRLLRTAGGHLAPRGVLVVEIGNERKHFEAAFPDLPVVWLSTSAGEDAVFLVEAADLRSAA</sequence>
<dbReference type="AlphaFoldDB" id="A0A1J5RDU0"/>
<dbReference type="NCBIfam" id="TIGR00536">
    <property type="entry name" value="hemK_fam"/>
    <property type="match status" value="1"/>
</dbReference>
<dbReference type="Gene3D" id="3.40.50.150">
    <property type="entry name" value="Vaccinia Virus protein VP39"/>
    <property type="match status" value="1"/>
</dbReference>
<accession>A0A1J5RDU0</accession>
<dbReference type="PANTHER" id="PTHR47806">
    <property type="entry name" value="50S RIBOSOMAL PROTEIN L3 GLUTAMINE METHYLTRANSFERASE"/>
    <property type="match status" value="1"/>
</dbReference>
<dbReference type="InterPro" id="IPR002052">
    <property type="entry name" value="DNA_methylase_N6_adenine_CS"/>
</dbReference>
<evidence type="ECO:0000256" key="2">
    <source>
        <dbReference type="ARBA" id="ARBA00022679"/>
    </source>
</evidence>
<dbReference type="InterPro" id="IPR007848">
    <property type="entry name" value="Small_mtfrase_dom"/>
</dbReference>
<keyword evidence="6" id="KW-0689">Ribosomal protein</keyword>
<evidence type="ECO:0000256" key="3">
    <source>
        <dbReference type="ARBA" id="ARBA00022691"/>
    </source>
</evidence>
<comment type="caution">
    <text evidence="6">The sequence shown here is derived from an EMBL/GenBank/DDBJ whole genome shotgun (WGS) entry which is preliminary data.</text>
</comment>
<dbReference type="PIRSF" id="PIRSF037167">
    <property type="entry name" value="Mtase_YfcB_prd"/>
    <property type="match status" value="1"/>
</dbReference>
<dbReference type="CDD" id="cd02440">
    <property type="entry name" value="AdoMet_MTases"/>
    <property type="match status" value="1"/>
</dbReference>
<dbReference type="Pfam" id="PF17827">
    <property type="entry name" value="PrmC_N"/>
    <property type="match status" value="1"/>
</dbReference>
<dbReference type="Gene3D" id="1.10.8.10">
    <property type="entry name" value="DNA helicase RuvA subunit, C-terminal domain"/>
    <property type="match status" value="1"/>
</dbReference>
<proteinExistence type="predicted"/>
<name>A0A1J5RDU0_9ZZZZ</name>
<protein>
    <submittedName>
        <fullName evidence="6">50S ribosomal protein L3 glutamine methyltransferase</fullName>
        <ecNumber evidence="6">2.1.1.298</ecNumber>
    </submittedName>
</protein>
<gene>
    <name evidence="6" type="primary">prmB_7</name>
    <name evidence="6" type="ORF">GALL_277960</name>
</gene>
<dbReference type="InterPro" id="IPR040758">
    <property type="entry name" value="PrmC_N"/>
</dbReference>
<dbReference type="PROSITE" id="PS00092">
    <property type="entry name" value="N6_MTASE"/>
    <property type="match status" value="1"/>
</dbReference>